<reference evidence="2 3" key="1">
    <citation type="submission" date="2018-04" db="EMBL/GenBank/DDBJ databases">
        <title>Genomic Encyclopedia of Type Strains, Phase IV (KMG-IV): sequencing the most valuable type-strain genomes for metagenomic binning, comparative biology and taxonomic classification.</title>
        <authorList>
            <person name="Goeker M."/>
        </authorList>
    </citation>
    <scope>NUCLEOTIDE SEQUENCE [LARGE SCALE GENOMIC DNA]</scope>
    <source>
        <strain evidence="2 3">DSM 14823</strain>
    </source>
</reference>
<dbReference type="GeneID" id="78296480"/>
<evidence type="ECO:0000256" key="1">
    <source>
        <dbReference type="SAM" id="Phobius"/>
    </source>
</evidence>
<dbReference type="PANTHER" id="PTHR41771:SF1">
    <property type="entry name" value="MEMBRANE PROTEIN"/>
    <property type="match status" value="1"/>
</dbReference>
<dbReference type="AlphaFoldDB" id="A0A2U1ANZ5"/>
<organism evidence="2 3">
    <name type="scientific">Victivallis vadensis</name>
    <dbReference type="NCBI Taxonomy" id="172901"/>
    <lineage>
        <taxon>Bacteria</taxon>
        <taxon>Pseudomonadati</taxon>
        <taxon>Lentisphaerota</taxon>
        <taxon>Lentisphaeria</taxon>
        <taxon>Victivallales</taxon>
        <taxon>Victivallaceae</taxon>
        <taxon>Victivallis</taxon>
    </lineage>
</organism>
<feature type="transmembrane region" description="Helical" evidence="1">
    <location>
        <begin position="255"/>
        <end position="277"/>
    </location>
</feature>
<dbReference type="Proteomes" id="UP000245959">
    <property type="component" value="Unassembled WGS sequence"/>
</dbReference>
<dbReference type="EMBL" id="QEKH01000028">
    <property type="protein sequence ID" value="PVY38143.1"/>
    <property type="molecule type" value="Genomic_DNA"/>
</dbReference>
<accession>A0A2U1ANZ5</accession>
<dbReference type="Pfam" id="PF07907">
    <property type="entry name" value="YibE_F"/>
    <property type="match status" value="1"/>
</dbReference>
<evidence type="ECO:0000313" key="2">
    <source>
        <dbReference type="EMBL" id="PVY38143.1"/>
    </source>
</evidence>
<evidence type="ECO:0000313" key="3">
    <source>
        <dbReference type="Proteomes" id="UP000245959"/>
    </source>
</evidence>
<feature type="transmembrane region" description="Helical" evidence="1">
    <location>
        <begin position="152"/>
        <end position="169"/>
    </location>
</feature>
<comment type="caution">
    <text evidence="2">The sequence shown here is derived from an EMBL/GenBank/DDBJ whole genome shotgun (WGS) entry which is preliminary data.</text>
</comment>
<feature type="transmembrane region" description="Helical" evidence="1">
    <location>
        <begin position="205"/>
        <end position="229"/>
    </location>
</feature>
<keyword evidence="1" id="KW-0812">Transmembrane</keyword>
<dbReference type="InterPro" id="IPR012507">
    <property type="entry name" value="YibE_F"/>
</dbReference>
<keyword evidence="3" id="KW-1185">Reference proteome</keyword>
<sequence>MPGRKKLPVSRRDLVMFLVLALLCAGLACLDLFPKSDPQPGRKVRARVVAVDNTDVEEFGLLKKGSQSLEVEILGGRWKGQRFRAANILRAQMELDKLFEAGDTVLVGILDDVDPETYTLNAQDHYRIGYTVILFSLFAVLLAVFGRFTGICALLSFVFSCLVIWKLVIPLCLLGWNALLVSFAAVTLLSAVIIFLVAGLTRKGAAAFSGAIAGVFASSLLAYVFTHLFKINGAVMPYSQSLLYSGYEFLSLSDIYIGAIFLSSSGAVMDLAMDVAAGMEEVRLKQPGISRRELMQSGLRIGRSVVGTMTTTLLLAYSGGYLTLMMTFAAQGTSPADFINNPYVASEAVKTIIGSFGLVLVAPLTAALGAAILSRRSS</sequence>
<name>A0A2U1ANZ5_9BACT</name>
<keyword evidence="1" id="KW-0472">Membrane</keyword>
<dbReference type="PROSITE" id="PS51257">
    <property type="entry name" value="PROKAR_LIPOPROTEIN"/>
    <property type="match status" value="1"/>
</dbReference>
<proteinExistence type="predicted"/>
<protein>
    <submittedName>
        <fullName evidence="2">Putative membrane protein</fullName>
    </submittedName>
</protein>
<gene>
    <name evidence="2" type="ORF">C8D82_12843</name>
</gene>
<feature type="transmembrane region" description="Helical" evidence="1">
    <location>
        <begin position="352"/>
        <end position="373"/>
    </location>
</feature>
<feature type="transmembrane region" description="Helical" evidence="1">
    <location>
        <begin position="175"/>
        <end position="198"/>
    </location>
</feature>
<dbReference type="PANTHER" id="PTHR41771">
    <property type="entry name" value="MEMBRANE PROTEIN-RELATED"/>
    <property type="match status" value="1"/>
</dbReference>
<dbReference type="RefSeq" id="WP_116885198.1">
    <property type="nucleotide sequence ID" value="NZ_CALXNT010000099.1"/>
</dbReference>
<feature type="transmembrane region" description="Helical" evidence="1">
    <location>
        <begin position="128"/>
        <end position="145"/>
    </location>
</feature>
<keyword evidence="1" id="KW-1133">Transmembrane helix</keyword>